<evidence type="ECO:0000313" key="2">
    <source>
        <dbReference type="EMBL" id="MBK1786585.1"/>
    </source>
</evidence>
<proteinExistence type="predicted"/>
<feature type="region of interest" description="Disordered" evidence="1">
    <location>
        <begin position="58"/>
        <end position="81"/>
    </location>
</feature>
<feature type="compositionally biased region" description="Polar residues" evidence="1">
    <location>
        <begin position="66"/>
        <end position="81"/>
    </location>
</feature>
<evidence type="ECO:0000256" key="1">
    <source>
        <dbReference type="SAM" id="MobiDB-lite"/>
    </source>
</evidence>
<evidence type="ECO:0000313" key="3">
    <source>
        <dbReference type="Proteomes" id="UP000635245"/>
    </source>
</evidence>
<sequence length="81" mass="8495">MKTFLLGAAVGYVLGARAGRARYEQIVRTYRKIADHPAVQGAAGVARAKVGEKVGETLHFRGTGSHGTNGQRAGESRASQA</sequence>
<organism evidence="2 3">
    <name type="scientific">Prauserella cavernicola</name>
    <dbReference type="NCBI Taxonomy" id="2800127"/>
    <lineage>
        <taxon>Bacteria</taxon>
        <taxon>Bacillati</taxon>
        <taxon>Actinomycetota</taxon>
        <taxon>Actinomycetes</taxon>
        <taxon>Pseudonocardiales</taxon>
        <taxon>Pseudonocardiaceae</taxon>
        <taxon>Prauserella</taxon>
    </lineage>
</organism>
<protein>
    <recommendedName>
        <fullName evidence="4">YtxH domain-containing protein</fullName>
    </recommendedName>
</protein>
<evidence type="ECO:0008006" key="4">
    <source>
        <dbReference type="Google" id="ProtNLM"/>
    </source>
</evidence>
<name>A0A934QUB3_9PSEU</name>
<comment type="caution">
    <text evidence="2">The sequence shown here is derived from an EMBL/GenBank/DDBJ whole genome shotgun (WGS) entry which is preliminary data.</text>
</comment>
<reference evidence="2" key="1">
    <citation type="submission" date="2020-12" db="EMBL/GenBank/DDBJ databases">
        <title>Prauserella sp. ASG 168, a novel actinomycete isolated from cave rock.</title>
        <authorList>
            <person name="Suriyachadkun C."/>
        </authorList>
    </citation>
    <scope>NUCLEOTIDE SEQUENCE</scope>
    <source>
        <strain evidence="2">ASG 168</strain>
    </source>
</reference>
<dbReference type="AlphaFoldDB" id="A0A934QUB3"/>
<keyword evidence="3" id="KW-1185">Reference proteome</keyword>
<dbReference type="Proteomes" id="UP000635245">
    <property type="component" value="Unassembled WGS sequence"/>
</dbReference>
<gene>
    <name evidence="2" type="ORF">JHE00_19830</name>
</gene>
<dbReference type="EMBL" id="JAENJH010000004">
    <property type="protein sequence ID" value="MBK1786585.1"/>
    <property type="molecule type" value="Genomic_DNA"/>
</dbReference>
<accession>A0A934QUB3</accession>
<dbReference type="RefSeq" id="WP_200320160.1">
    <property type="nucleotide sequence ID" value="NZ_JAENJH010000004.1"/>
</dbReference>